<proteinExistence type="predicted"/>
<evidence type="ECO:0000313" key="3">
    <source>
        <dbReference type="Proteomes" id="UP000254875"/>
    </source>
</evidence>
<evidence type="ECO:0000256" key="1">
    <source>
        <dbReference type="SAM" id="MobiDB-lite"/>
    </source>
</evidence>
<dbReference type="Gene3D" id="3.30.1120.70">
    <property type="match status" value="1"/>
</dbReference>
<organism evidence="2 3">
    <name type="scientific">Paraburkholderia lacunae</name>
    <dbReference type="NCBI Taxonomy" id="2211104"/>
    <lineage>
        <taxon>Bacteria</taxon>
        <taxon>Pseudomonadati</taxon>
        <taxon>Pseudomonadota</taxon>
        <taxon>Betaproteobacteria</taxon>
        <taxon>Burkholderiales</taxon>
        <taxon>Burkholderiaceae</taxon>
        <taxon>Paraburkholderia</taxon>
    </lineage>
</organism>
<protein>
    <submittedName>
        <fullName evidence="2">Phage portal protein</fullName>
    </submittedName>
</protein>
<dbReference type="EMBL" id="QHKS01000010">
    <property type="protein sequence ID" value="RDK01443.1"/>
    <property type="molecule type" value="Genomic_DNA"/>
</dbReference>
<reference evidence="3" key="1">
    <citation type="submission" date="2018-05" db="EMBL/GenBank/DDBJ databases">
        <authorList>
            <person name="Feng T."/>
        </authorList>
    </citation>
    <scope>NUCLEOTIDE SEQUENCE [LARGE SCALE GENOMIC DNA]</scope>
    <source>
        <strain evidence="3">S27</strain>
    </source>
</reference>
<keyword evidence="3" id="KW-1185">Reference proteome</keyword>
<dbReference type="Pfam" id="PF04860">
    <property type="entry name" value="Phage_portal"/>
    <property type="match status" value="1"/>
</dbReference>
<comment type="caution">
    <text evidence="2">The sequence shown here is derived from an EMBL/GenBank/DDBJ whole genome shotgun (WGS) entry which is preliminary data.</text>
</comment>
<dbReference type="Gene3D" id="1.20.1270.210">
    <property type="match status" value="1"/>
</dbReference>
<evidence type="ECO:0000313" key="2">
    <source>
        <dbReference type="EMBL" id="RDK01443.1"/>
    </source>
</evidence>
<accession>A0A370N760</accession>
<dbReference type="NCBIfam" id="TIGR01537">
    <property type="entry name" value="portal_HK97"/>
    <property type="match status" value="1"/>
</dbReference>
<gene>
    <name evidence="2" type="ORF">DLM46_16570</name>
</gene>
<feature type="compositionally biased region" description="Low complexity" evidence="1">
    <location>
        <begin position="447"/>
        <end position="456"/>
    </location>
</feature>
<dbReference type="AlphaFoldDB" id="A0A370N760"/>
<dbReference type="Gene3D" id="3.40.140.120">
    <property type="match status" value="1"/>
</dbReference>
<dbReference type="InterPro" id="IPR006944">
    <property type="entry name" value="Phage/GTA_portal"/>
</dbReference>
<dbReference type="OrthoDB" id="9765386at2"/>
<feature type="region of interest" description="Disordered" evidence="1">
    <location>
        <begin position="1"/>
        <end position="21"/>
    </location>
</feature>
<dbReference type="Proteomes" id="UP000254875">
    <property type="component" value="Unassembled WGS sequence"/>
</dbReference>
<name>A0A370N760_9BURK</name>
<dbReference type="RefSeq" id="WP_115101845.1">
    <property type="nucleotide sequence ID" value="NZ_QHKS01000010.1"/>
</dbReference>
<feature type="region of interest" description="Disordered" evidence="1">
    <location>
        <begin position="419"/>
        <end position="456"/>
    </location>
</feature>
<dbReference type="InterPro" id="IPR006427">
    <property type="entry name" value="Portal_HK97"/>
</dbReference>
<sequence>MFKIFSRQGQASPPARAEPALQVSQVPEVHNETGATTIVNYEELGELLGDGSGIAGMSADQAMRTSAVYACVRLLGGAIASMRMEIYRRNGTARSLADDHPLWWKFNEEPCSMMTAPMMWEYFVSSQCFYGDAFALLLRDPRNPTLIEDVIPLDPRSVWVWLKDGRYYYVVSLPMTYGEEMLPVAFDQDDILHFAGPGFNPRTGRSMSVLKYAASRAVPIAQHAEELADKAFTKGNMSDVVLRFPKQLSKEQREDLRNYWVRKHSGLGNVGAPAILGEGGDVAQLKMTAVDAQLLESRSFQVADIARAFGVPPWMIGETSKTTSWGSGVSEMGRGFVLYSVRPYLNRYEAETNRKTFRTARFFAEFDVTRLTRGDPAAEAAYYRQAIGGSQGPGWMSIDEVRARNNLPPLGGTCAQVYFPQAPASGDTNASDGDKGPTGGDPPPNPGTTDPEGIPE</sequence>